<evidence type="ECO:0000313" key="3">
    <source>
        <dbReference type="Proteomes" id="UP001054945"/>
    </source>
</evidence>
<feature type="non-terminal residue" evidence="2">
    <location>
        <position position="1"/>
    </location>
</feature>
<dbReference type="AlphaFoldDB" id="A0AAV4N9V6"/>
<feature type="compositionally biased region" description="Low complexity" evidence="1">
    <location>
        <begin position="99"/>
        <end position="110"/>
    </location>
</feature>
<gene>
    <name evidence="2" type="primary">TRABD</name>
    <name evidence="2" type="ORF">CEXT_2511</name>
</gene>
<name>A0AAV4N9V6_CAEEX</name>
<organism evidence="2 3">
    <name type="scientific">Caerostris extrusa</name>
    <name type="common">Bark spider</name>
    <name type="synonym">Caerostris bankana</name>
    <dbReference type="NCBI Taxonomy" id="172846"/>
    <lineage>
        <taxon>Eukaryota</taxon>
        <taxon>Metazoa</taxon>
        <taxon>Ecdysozoa</taxon>
        <taxon>Arthropoda</taxon>
        <taxon>Chelicerata</taxon>
        <taxon>Arachnida</taxon>
        <taxon>Araneae</taxon>
        <taxon>Araneomorphae</taxon>
        <taxon>Entelegynae</taxon>
        <taxon>Araneoidea</taxon>
        <taxon>Araneidae</taxon>
        <taxon>Caerostris</taxon>
    </lineage>
</organism>
<comment type="caution">
    <text evidence="2">The sequence shown here is derived from an EMBL/GenBank/DDBJ whole genome shotgun (WGS) entry which is preliminary data.</text>
</comment>
<sequence>FNIAPKKKLIAQLRKLLSSQIVNVNLTSNMDTNIENTSNMNASSNNTTYAEVLSKGKTPSDDASNNNPLTNNSISNGNDPSPNAAGNQDGAILEDKKNSNLPSTSSSLNESFEDAEDSQLDFNSSVSKDPSSDVKENEDIEETTVSVETLNTSDKNSSPLEMNESNSSGDASGEESDVEDGRNNMDALYPTALKWKFRSSNPVTNLPETVTVLETNMGSRVYLVGTAHFSLESQEDVAKAVQPDSVMLELCKSRVNLLSLDEATILEEAKGLNFQKITATLEQNGLLQGVLYFLLLSMSAHLTKQLGMAPGGEFRRAYTEAQQVPGCVVHLGDRPIHITLQRALARLSLWQKFRIAWHMLRAKGPISKEEVERCKQKDLLEEMLAEMTGEFPELSQVFVTERDIYLTYSLQMAALPIISPRSPDIATPSTVVGVVGIGHVPGIQERWGNVKDEDIPEIFTHSDASLSSKIFRQSIRWGVISLGLYGVYKLFPRSLVPRKMWLTNIFNSVF</sequence>
<feature type="compositionally biased region" description="Low complexity" evidence="1">
    <location>
        <begin position="64"/>
        <end position="78"/>
    </location>
</feature>
<keyword evidence="3" id="KW-1185">Reference proteome</keyword>
<dbReference type="PANTHER" id="PTHR21530">
    <property type="entry name" value="PHEROMONE SHUTDOWN PROTEIN"/>
    <property type="match status" value="1"/>
</dbReference>
<dbReference type="CDD" id="cd14726">
    <property type="entry name" value="TraB_PrgY-like"/>
    <property type="match status" value="1"/>
</dbReference>
<dbReference type="PANTHER" id="PTHR21530:SF7">
    <property type="entry name" value="TRAB DOMAIN-CONTAINING PROTEIN"/>
    <property type="match status" value="1"/>
</dbReference>
<dbReference type="Proteomes" id="UP001054945">
    <property type="component" value="Unassembled WGS sequence"/>
</dbReference>
<dbReference type="Pfam" id="PF01963">
    <property type="entry name" value="TraB_PrgY_gumN"/>
    <property type="match status" value="1"/>
</dbReference>
<feature type="compositionally biased region" description="Polar residues" evidence="1">
    <location>
        <begin position="143"/>
        <end position="170"/>
    </location>
</feature>
<evidence type="ECO:0000313" key="2">
    <source>
        <dbReference type="EMBL" id="GIX81592.1"/>
    </source>
</evidence>
<proteinExistence type="predicted"/>
<dbReference type="InterPro" id="IPR002816">
    <property type="entry name" value="TraB/PrgY/GumN_fam"/>
</dbReference>
<reference evidence="2 3" key="1">
    <citation type="submission" date="2021-06" db="EMBL/GenBank/DDBJ databases">
        <title>Caerostris extrusa draft genome.</title>
        <authorList>
            <person name="Kono N."/>
            <person name="Arakawa K."/>
        </authorList>
    </citation>
    <scope>NUCLEOTIDE SEQUENCE [LARGE SCALE GENOMIC DNA]</scope>
</reference>
<protein>
    <submittedName>
        <fullName evidence="2">TraB domain-containing protein</fullName>
    </submittedName>
</protein>
<dbReference type="InterPro" id="IPR046345">
    <property type="entry name" value="TraB_PrgY-like"/>
</dbReference>
<feature type="region of interest" description="Disordered" evidence="1">
    <location>
        <begin position="51"/>
        <end position="184"/>
    </location>
</feature>
<accession>A0AAV4N9V6</accession>
<dbReference type="EMBL" id="BPLR01003146">
    <property type="protein sequence ID" value="GIX81592.1"/>
    <property type="molecule type" value="Genomic_DNA"/>
</dbReference>
<evidence type="ECO:0000256" key="1">
    <source>
        <dbReference type="SAM" id="MobiDB-lite"/>
    </source>
</evidence>